<protein>
    <recommendedName>
        <fullName evidence="3">GATA-type domain-containing protein</fullName>
    </recommendedName>
</protein>
<sequence length="228" mass="24995">MGGCLGKSKLGRALNDRTRATREPSRVSQVRETQAVIETPDRVPCHRCGGSRVAGRLCSKCDKAPKKVPAILSLPSESKRCSVCKVKKGRLTAEGERLCEVCSGRYKRRSGPGGMQGRFRCGCGRSWSSRFAWADTKQCCAECASWVLPDRLTEPGPYRPNASAPHMSHLCQKCIDAGGDCRGTARAKSMPNLHFRATRDGEDEETFTSTLLTPEQMEFLQNLPACPT</sequence>
<dbReference type="AlphaFoldDB" id="A0ABD0Y3N9"/>
<dbReference type="Proteomes" id="UP001558652">
    <property type="component" value="Unassembled WGS sequence"/>
</dbReference>
<proteinExistence type="predicted"/>
<evidence type="ECO:0000313" key="2">
    <source>
        <dbReference type="Proteomes" id="UP001558652"/>
    </source>
</evidence>
<evidence type="ECO:0008006" key="3">
    <source>
        <dbReference type="Google" id="ProtNLM"/>
    </source>
</evidence>
<organism evidence="1 2">
    <name type="scientific">Ranatra chinensis</name>
    <dbReference type="NCBI Taxonomy" id="642074"/>
    <lineage>
        <taxon>Eukaryota</taxon>
        <taxon>Metazoa</taxon>
        <taxon>Ecdysozoa</taxon>
        <taxon>Arthropoda</taxon>
        <taxon>Hexapoda</taxon>
        <taxon>Insecta</taxon>
        <taxon>Pterygota</taxon>
        <taxon>Neoptera</taxon>
        <taxon>Paraneoptera</taxon>
        <taxon>Hemiptera</taxon>
        <taxon>Heteroptera</taxon>
        <taxon>Panheteroptera</taxon>
        <taxon>Nepomorpha</taxon>
        <taxon>Nepidae</taxon>
        <taxon>Ranatrinae</taxon>
        <taxon>Ranatra</taxon>
    </lineage>
</organism>
<keyword evidence="2" id="KW-1185">Reference proteome</keyword>
<comment type="caution">
    <text evidence="1">The sequence shown here is derived from an EMBL/GenBank/DDBJ whole genome shotgun (WGS) entry which is preliminary data.</text>
</comment>
<reference evidence="1 2" key="1">
    <citation type="submission" date="2024-07" db="EMBL/GenBank/DDBJ databases">
        <title>Chromosome-level genome assembly of the water stick insect Ranatra chinensis (Heteroptera: Nepidae).</title>
        <authorList>
            <person name="Liu X."/>
        </authorList>
    </citation>
    <scope>NUCLEOTIDE SEQUENCE [LARGE SCALE GENOMIC DNA]</scope>
    <source>
        <strain evidence="1">Cailab_2021Rc</strain>
        <tissue evidence="1">Muscle</tissue>
    </source>
</reference>
<evidence type="ECO:0000313" key="1">
    <source>
        <dbReference type="EMBL" id="KAL1122030.1"/>
    </source>
</evidence>
<name>A0ABD0Y3N9_9HEMI</name>
<dbReference type="EMBL" id="JBFDAA010000014">
    <property type="protein sequence ID" value="KAL1122030.1"/>
    <property type="molecule type" value="Genomic_DNA"/>
</dbReference>
<gene>
    <name evidence="1" type="ORF">AAG570_003436</name>
</gene>
<accession>A0ABD0Y3N9</accession>